<reference evidence="4 5" key="1">
    <citation type="submission" date="2021-10" db="EMBL/GenBank/DDBJ databases">
        <title>Alishewanella koreense sp. nov. isolated from seawater of southwestern coast in South Korea and the proposal for the reclassification of Rheinheimera perlucida and Rheinheimera tuosuensis as Arsukibacterium perlucida and Arsukibacterium tuosuensis.</title>
        <authorList>
            <person name="Kim K.H."/>
            <person name="Ruan W."/>
            <person name="Kim K.R."/>
            <person name="Baek J.H."/>
            <person name="Jeon C.O."/>
        </authorList>
    </citation>
    <scope>NUCLEOTIDE SEQUENCE [LARGE SCALE GENOMIC DNA]</scope>
    <source>
        <strain evidence="4 5">16-MA</strain>
    </source>
</reference>
<dbReference type="EMBL" id="JAEINI020000005">
    <property type="protein sequence ID" value="MCB5226950.1"/>
    <property type="molecule type" value="Genomic_DNA"/>
</dbReference>
<comment type="similarity">
    <text evidence="1">Belongs to the bacterial solute-binding protein 3 family.</text>
</comment>
<dbReference type="Gene3D" id="3.40.190.10">
    <property type="entry name" value="Periplasmic binding protein-like II"/>
    <property type="match status" value="2"/>
</dbReference>
<accession>A0ABS8C472</accession>
<gene>
    <name evidence="4" type="ORF">JAO78_009005</name>
</gene>
<protein>
    <submittedName>
        <fullName evidence="4">Transporter substrate-binding domain-containing protein</fullName>
    </submittedName>
</protein>
<keyword evidence="5" id="KW-1185">Reference proteome</keyword>
<feature type="domain" description="Solute-binding protein family 3/N-terminal" evidence="3">
    <location>
        <begin position="31"/>
        <end position="245"/>
    </location>
</feature>
<dbReference type="RefSeq" id="WP_226751015.1">
    <property type="nucleotide sequence ID" value="NZ_JAEINI020000005.1"/>
</dbReference>
<evidence type="ECO:0000313" key="4">
    <source>
        <dbReference type="EMBL" id="MCB5226950.1"/>
    </source>
</evidence>
<dbReference type="InterPro" id="IPR001638">
    <property type="entry name" value="Solute-binding_3/MltF_N"/>
</dbReference>
<dbReference type="PANTHER" id="PTHR35936">
    <property type="entry name" value="MEMBRANE-BOUND LYTIC MUREIN TRANSGLYCOSYLASE F"/>
    <property type="match status" value="1"/>
</dbReference>
<dbReference type="PANTHER" id="PTHR35936:SF19">
    <property type="entry name" value="AMINO-ACID-BINDING PROTEIN YXEM-RELATED"/>
    <property type="match status" value="1"/>
</dbReference>
<evidence type="ECO:0000313" key="5">
    <source>
        <dbReference type="Proteomes" id="UP000633814"/>
    </source>
</evidence>
<comment type="caution">
    <text evidence="4">The sequence shown here is derived from an EMBL/GenBank/DDBJ whole genome shotgun (WGS) entry which is preliminary data.</text>
</comment>
<dbReference type="SUPFAM" id="SSF53850">
    <property type="entry name" value="Periplasmic binding protein-like II"/>
    <property type="match status" value="1"/>
</dbReference>
<evidence type="ECO:0000259" key="3">
    <source>
        <dbReference type="SMART" id="SM00062"/>
    </source>
</evidence>
<dbReference type="Pfam" id="PF00497">
    <property type="entry name" value="SBP_bac_3"/>
    <property type="match status" value="1"/>
</dbReference>
<dbReference type="Proteomes" id="UP000633814">
    <property type="component" value="Unassembled WGS sequence"/>
</dbReference>
<proteinExistence type="inferred from homology"/>
<evidence type="ECO:0000256" key="2">
    <source>
        <dbReference type="ARBA" id="ARBA00022729"/>
    </source>
</evidence>
<keyword evidence="2" id="KW-0732">Signal</keyword>
<name>A0ABS8C472_9ALTE</name>
<organism evidence="4 5">
    <name type="scientific">Alishewanella maricola</name>
    <dbReference type="NCBI Taxonomy" id="2795740"/>
    <lineage>
        <taxon>Bacteria</taxon>
        <taxon>Pseudomonadati</taxon>
        <taxon>Pseudomonadota</taxon>
        <taxon>Gammaproteobacteria</taxon>
        <taxon>Alteromonadales</taxon>
        <taxon>Alteromonadaceae</taxon>
        <taxon>Alishewanella</taxon>
    </lineage>
</organism>
<evidence type="ECO:0000256" key="1">
    <source>
        <dbReference type="ARBA" id="ARBA00010333"/>
    </source>
</evidence>
<sequence length="245" mass="28127">MTISNLTVPNMRIVLIGFLLLAWPCFAAQKTLKVAVNIGPPWAFQPAGQEVTGIDVEILRHVFQQMGYATEFHLLGYSRLIKDFNEGKFDVASPAAFESQHGFLTKPYLPYQDVAISRETEQHNINAINDLKGKRIVTYQFAHAVLADQLSHVIKDTNYLEVADRELQLRLLVNNRTDVVIGERRLLTHIFKQYYPQEKFSIHPIFVAKSYGAIIKDKQLQQQFDLELAKLIASDKYQQLLKQWP</sequence>
<dbReference type="SMART" id="SM00062">
    <property type="entry name" value="PBPb"/>
    <property type="match status" value="1"/>
</dbReference>